<dbReference type="GO" id="GO:0016705">
    <property type="term" value="F:oxidoreductase activity, acting on paired donors, with incorporation or reduction of molecular oxygen"/>
    <property type="evidence" value="ECO:0007669"/>
    <property type="project" value="InterPro"/>
</dbReference>
<comment type="similarity">
    <text evidence="4 14">Belongs to the cytochrome P450 family.</text>
</comment>
<gene>
    <name evidence="15" type="ORF">YQE_07361</name>
</gene>
<dbReference type="InterPro" id="IPR002401">
    <property type="entry name" value="Cyt_P450_E_grp-I"/>
</dbReference>
<keyword evidence="5 13" id="KW-0349">Heme</keyword>
<evidence type="ECO:0000256" key="4">
    <source>
        <dbReference type="ARBA" id="ARBA00010617"/>
    </source>
</evidence>
<dbReference type="CDD" id="cd11056">
    <property type="entry name" value="CYP6-like"/>
    <property type="match status" value="1"/>
</dbReference>
<dbReference type="PRINTS" id="PR00385">
    <property type="entry name" value="P450"/>
</dbReference>
<dbReference type="OMA" id="EDQKWAK"/>
<keyword evidence="6 13" id="KW-0479">Metal-binding</keyword>
<comment type="cofactor">
    <cofactor evidence="1 13">
        <name>heme</name>
        <dbReference type="ChEBI" id="CHEBI:30413"/>
    </cofactor>
</comment>
<dbReference type="PROSITE" id="PS00086">
    <property type="entry name" value="CYTOCHROME_P450"/>
    <property type="match status" value="1"/>
</dbReference>
<dbReference type="GO" id="GO:0020037">
    <property type="term" value="F:heme binding"/>
    <property type="evidence" value="ECO:0007669"/>
    <property type="project" value="InterPro"/>
</dbReference>
<evidence type="ECO:0000256" key="2">
    <source>
        <dbReference type="ARBA" id="ARBA00004174"/>
    </source>
</evidence>
<sequence length="576" mass="66317">MLWIILLITLAVLIWFRFLKPMNHFTRIGVKQTKPWPIIGDLWRTIFRQMSVLESIEFYYNMFPGSRYSGMYQFSIPTLVIKDSELLKQLTVRDFDHFTDHRILVDADADPLWAANLFALTGQKWKDMRATLSGSFSSSKIKRMFHIMNGAAENFVNFFLTKNEALIEVEMRDTFSRFANDIIATTAFGIEVDSLKSPNNPFHIMGKRITDFSSLIKRLRFFAFLIVPKVAKHQQLHLKRINYGLPRLCSASTNYLLKISLFDKDISSFFYKTIKETIQVREEKGIVREDMLNILLEARKGTQHEYSETIETGFATVKEYTHSGKGPQFANLTDADIAAQAMVFYLAGFDTISNAMSFGSYELAVNKEIQNKLRSEIVETHKLNGGKVTYDSLLKMKYMDKVISEILRKWPPAGVVDRVATKPYTIKPVNADEKPVHLKVGDLFWIPMFGFHRDPKNFENPTKFDPERFSDENKGNIKPYTYVPFGAGPRNCIASRFALLELKTLFYHLLLNFEIEPTKVTTVPLKLCKKTFSPSPVGGFWLGLKRLTSLLKFAGKHTITVEFVPCRVLFSYQNTF</sequence>
<dbReference type="PANTHER" id="PTHR24292:SF54">
    <property type="entry name" value="CYP9F3-RELATED"/>
    <property type="match status" value="1"/>
</dbReference>
<evidence type="ECO:0000256" key="7">
    <source>
        <dbReference type="ARBA" id="ARBA00022824"/>
    </source>
</evidence>
<evidence type="ECO:0000256" key="3">
    <source>
        <dbReference type="ARBA" id="ARBA00004406"/>
    </source>
</evidence>
<reference evidence="15" key="1">
    <citation type="journal article" date="2013" name="Genome Biol.">
        <title>Draft genome of the mountain pine beetle, Dendroctonus ponderosae Hopkins, a major forest pest.</title>
        <authorList>
            <person name="Keeling C.I."/>
            <person name="Yuen M.M."/>
            <person name="Liao N.Y."/>
            <person name="Docking T.R."/>
            <person name="Chan S.K."/>
            <person name="Taylor G.A."/>
            <person name="Palmquist D.L."/>
            <person name="Jackman S.D."/>
            <person name="Nguyen A."/>
            <person name="Li M."/>
            <person name="Henderson H."/>
            <person name="Janes J.K."/>
            <person name="Zhao Y."/>
            <person name="Pandoh P."/>
            <person name="Moore R."/>
            <person name="Sperling F.A."/>
            <person name="Huber D.P."/>
            <person name="Birol I."/>
            <person name="Jones S.J."/>
            <person name="Bohlmann J."/>
        </authorList>
    </citation>
    <scope>NUCLEOTIDE SEQUENCE</scope>
</reference>
<keyword evidence="11 14" id="KW-0503">Monooxygenase</keyword>
<dbReference type="GO" id="GO:0004497">
    <property type="term" value="F:monooxygenase activity"/>
    <property type="evidence" value="ECO:0007669"/>
    <property type="project" value="UniProtKB-KW"/>
</dbReference>
<evidence type="ECO:0000256" key="12">
    <source>
        <dbReference type="ARBA" id="ARBA00023136"/>
    </source>
</evidence>
<evidence type="ECO:0000256" key="5">
    <source>
        <dbReference type="ARBA" id="ARBA00022617"/>
    </source>
</evidence>
<dbReference type="HOGENOM" id="CLU_001570_5_2_1"/>
<dbReference type="InterPro" id="IPR017972">
    <property type="entry name" value="Cyt_P450_CS"/>
</dbReference>
<evidence type="ECO:0000256" key="13">
    <source>
        <dbReference type="PIRSR" id="PIRSR602401-1"/>
    </source>
</evidence>
<organism evidence="15">
    <name type="scientific">Dendroctonus ponderosae</name>
    <name type="common">Mountain pine beetle</name>
    <dbReference type="NCBI Taxonomy" id="77166"/>
    <lineage>
        <taxon>Eukaryota</taxon>
        <taxon>Metazoa</taxon>
        <taxon>Ecdysozoa</taxon>
        <taxon>Arthropoda</taxon>
        <taxon>Hexapoda</taxon>
        <taxon>Insecta</taxon>
        <taxon>Pterygota</taxon>
        <taxon>Neoptera</taxon>
        <taxon>Endopterygota</taxon>
        <taxon>Coleoptera</taxon>
        <taxon>Polyphaga</taxon>
        <taxon>Cucujiformia</taxon>
        <taxon>Curculionidae</taxon>
        <taxon>Scolytinae</taxon>
        <taxon>Dendroctonus</taxon>
    </lineage>
</organism>
<evidence type="ECO:0000256" key="11">
    <source>
        <dbReference type="ARBA" id="ARBA00023033"/>
    </source>
</evidence>
<evidence type="ECO:0000256" key="10">
    <source>
        <dbReference type="ARBA" id="ARBA00023004"/>
    </source>
</evidence>
<evidence type="ECO:0000256" key="6">
    <source>
        <dbReference type="ARBA" id="ARBA00022723"/>
    </source>
</evidence>
<keyword evidence="12" id="KW-0472">Membrane</keyword>
<name>N6UBT2_DENPD</name>
<dbReference type="InterPro" id="IPR050476">
    <property type="entry name" value="Insect_CytP450_Detox"/>
</dbReference>
<keyword evidence="10 13" id="KW-0408">Iron</keyword>
<dbReference type="GO" id="GO:0005506">
    <property type="term" value="F:iron ion binding"/>
    <property type="evidence" value="ECO:0007669"/>
    <property type="project" value="InterPro"/>
</dbReference>
<evidence type="ECO:0000256" key="8">
    <source>
        <dbReference type="ARBA" id="ARBA00022848"/>
    </source>
</evidence>
<evidence type="ECO:0000256" key="9">
    <source>
        <dbReference type="ARBA" id="ARBA00023002"/>
    </source>
</evidence>
<dbReference type="PRINTS" id="PR00463">
    <property type="entry name" value="EP450I"/>
</dbReference>
<dbReference type="InterPro" id="IPR001128">
    <property type="entry name" value="Cyt_P450"/>
</dbReference>
<dbReference type="Gene3D" id="1.10.630.10">
    <property type="entry name" value="Cytochrome P450"/>
    <property type="match status" value="1"/>
</dbReference>
<evidence type="ECO:0000256" key="1">
    <source>
        <dbReference type="ARBA" id="ARBA00001971"/>
    </source>
</evidence>
<feature type="non-terminal residue" evidence="15">
    <location>
        <position position="1"/>
    </location>
</feature>
<proteinExistence type="inferred from homology"/>
<accession>N6UBT2</accession>
<protein>
    <submittedName>
        <fullName evidence="15">Uncharacterized protein</fullName>
    </submittedName>
</protein>
<dbReference type="EMBL" id="KB740988">
    <property type="protein sequence ID" value="ENN76112.1"/>
    <property type="molecule type" value="Genomic_DNA"/>
</dbReference>
<keyword evidence="7" id="KW-0256">Endoplasmic reticulum</keyword>
<dbReference type="GO" id="GO:0005789">
    <property type="term" value="C:endoplasmic reticulum membrane"/>
    <property type="evidence" value="ECO:0007669"/>
    <property type="project" value="UniProtKB-SubCell"/>
</dbReference>
<dbReference type="Pfam" id="PF00067">
    <property type="entry name" value="p450"/>
    <property type="match status" value="2"/>
</dbReference>
<dbReference type="InterPro" id="IPR036396">
    <property type="entry name" value="Cyt_P450_sf"/>
</dbReference>
<feature type="binding site" description="axial binding residue" evidence="13">
    <location>
        <position position="492"/>
    </location>
    <ligand>
        <name>heme</name>
        <dbReference type="ChEBI" id="CHEBI:30413"/>
    </ligand>
    <ligandPart>
        <name>Fe</name>
        <dbReference type="ChEBI" id="CHEBI:18248"/>
    </ligandPart>
</feature>
<keyword evidence="8" id="KW-0492">Microsome</keyword>
<dbReference type="OrthoDB" id="2789670at2759"/>
<comment type="subcellular location">
    <subcellularLocation>
        <location evidence="3">Endoplasmic reticulum membrane</location>
        <topology evidence="3">Peripheral membrane protein</topology>
    </subcellularLocation>
    <subcellularLocation>
        <location evidence="2">Microsome membrane</location>
        <topology evidence="2">Peripheral membrane protein</topology>
    </subcellularLocation>
</comment>
<dbReference type="PANTHER" id="PTHR24292">
    <property type="entry name" value="CYTOCHROME P450"/>
    <property type="match status" value="1"/>
</dbReference>
<keyword evidence="9 14" id="KW-0560">Oxidoreductase</keyword>
<evidence type="ECO:0000256" key="14">
    <source>
        <dbReference type="RuleBase" id="RU000461"/>
    </source>
</evidence>
<dbReference type="SUPFAM" id="SSF48264">
    <property type="entry name" value="Cytochrome P450"/>
    <property type="match status" value="1"/>
</dbReference>
<evidence type="ECO:0000313" key="15">
    <source>
        <dbReference type="EMBL" id="ENN76112.1"/>
    </source>
</evidence>
<dbReference type="FunFam" id="1.10.630.10:FF:000042">
    <property type="entry name" value="Cytochrome P450"/>
    <property type="match status" value="1"/>
</dbReference>
<dbReference type="AlphaFoldDB" id="N6UBT2"/>